<organism evidence="1 2">
    <name type="scientific">Hericium alpestre</name>
    <dbReference type="NCBI Taxonomy" id="135208"/>
    <lineage>
        <taxon>Eukaryota</taxon>
        <taxon>Fungi</taxon>
        <taxon>Dikarya</taxon>
        <taxon>Basidiomycota</taxon>
        <taxon>Agaricomycotina</taxon>
        <taxon>Agaricomycetes</taxon>
        <taxon>Russulales</taxon>
        <taxon>Hericiaceae</taxon>
        <taxon>Hericium</taxon>
    </lineage>
</organism>
<dbReference type="Proteomes" id="UP000298061">
    <property type="component" value="Unassembled WGS sequence"/>
</dbReference>
<evidence type="ECO:0008006" key="3">
    <source>
        <dbReference type="Google" id="ProtNLM"/>
    </source>
</evidence>
<dbReference type="AlphaFoldDB" id="A0A4Y9ZPE7"/>
<dbReference type="InterPro" id="IPR011009">
    <property type="entry name" value="Kinase-like_dom_sf"/>
</dbReference>
<sequence length="291" mass="32361">MSCGMSLDRRVKLASSKEDAEIGALARARLDDGRCSKIQGIYIYVKVKNELGIDGNDGVQGALTLLKHISQDECQARSVISPTLFQVPKSLCQIDGRFNYEGRKSDNDRHSLFGANFDGKPVLVKFCETYHERAHRILADGGFSPKLHFCAEISGQVLMVVMDLFEGRDAHHQFVDKDLPPGVIGRVKLAVDKLHGAGLVFGDLRRPNITIITKDSSAAESETDMGFGATLVDFDCRLGRTIRRDIRRFLTIRDKSWTDGVAPPAIMKQQHDRDMLDLLKLIAFNVDETDA</sequence>
<dbReference type="OrthoDB" id="3250441at2759"/>
<dbReference type="EMBL" id="SFCI01001313">
    <property type="protein sequence ID" value="TFY76130.1"/>
    <property type="molecule type" value="Genomic_DNA"/>
</dbReference>
<gene>
    <name evidence="1" type="ORF">EWM64_g7885</name>
</gene>
<evidence type="ECO:0000313" key="2">
    <source>
        <dbReference type="Proteomes" id="UP000298061"/>
    </source>
</evidence>
<keyword evidence="2" id="KW-1185">Reference proteome</keyword>
<name>A0A4Y9ZPE7_9AGAM</name>
<proteinExistence type="predicted"/>
<protein>
    <recommendedName>
        <fullName evidence="3">Protein kinase domain-containing protein</fullName>
    </recommendedName>
</protein>
<accession>A0A4Y9ZPE7</accession>
<evidence type="ECO:0000313" key="1">
    <source>
        <dbReference type="EMBL" id="TFY76130.1"/>
    </source>
</evidence>
<comment type="caution">
    <text evidence="1">The sequence shown here is derived from an EMBL/GenBank/DDBJ whole genome shotgun (WGS) entry which is preliminary data.</text>
</comment>
<reference evidence="1 2" key="1">
    <citation type="submission" date="2019-02" db="EMBL/GenBank/DDBJ databases">
        <title>Genome sequencing of the rare red list fungi Hericium alpestre (H. flagellum).</title>
        <authorList>
            <person name="Buettner E."/>
            <person name="Kellner H."/>
        </authorList>
    </citation>
    <scope>NUCLEOTIDE SEQUENCE [LARGE SCALE GENOMIC DNA]</scope>
    <source>
        <strain evidence="1 2">DSM 108284</strain>
    </source>
</reference>
<dbReference type="SUPFAM" id="SSF56112">
    <property type="entry name" value="Protein kinase-like (PK-like)"/>
    <property type="match status" value="1"/>
</dbReference>